<evidence type="ECO:0000313" key="2">
    <source>
        <dbReference type="EMBL" id="SIS86759.1"/>
    </source>
</evidence>
<dbReference type="Proteomes" id="UP000185728">
    <property type="component" value="Unassembled WGS sequence"/>
</dbReference>
<feature type="transmembrane region" description="Helical" evidence="1">
    <location>
        <begin position="47"/>
        <end position="68"/>
    </location>
</feature>
<evidence type="ECO:0000313" key="3">
    <source>
        <dbReference type="Proteomes" id="UP000185728"/>
    </source>
</evidence>
<gene>
    <name evidence="2" type="ORF">SAMN05421766_104496</name>
</gene>
<proteinExistence type="predicted"/>
<name>A0ABY1KX90_9FLAO</name>
<keyword evidence="3" id="KW-1185">Reference proteome</keyword>
<dbReference type="EMBL" id="FTOB01000004">
    <property type="protein sequence ID" value="SIS86759.1"/>
    <property type="molecule type" value="Genomic_DNA"/>
</dbReference>
<protein>
    <recommendedName>
        <fullName evidence="4">DUF3649 domain-containing protein</fullName>
    </recommendedName>
</protein>
<reference evidence="2 3" key="1">
    <citation type="submission" date="2017-01" db="EMBL/GenBank/DDBJ databases">
        <authorList>
            <person name="Varghese N."/>
            <person name="Submissions S."/>
        </authorList>
    </citation>
    <scope>NUCLEOTIDE SEQUENCE [LARGE SCALE GENOMIC DNA]</scope>
    <source>
        <strain evidence="2 3">DSM 2061</strain>
    </source>
</reference>
<comment type="caution">
    <text evidence="2">The sequence shown here is derived from an EMBL/GenBank/DDBJ whole genome shotgun (WGS) entry which is preliminary data.</text>
</comment>
<organism evidence="2 3">
    <name type="scientific">Zobellia uliginosa</name>
    <dbReference type="NCBI Taxonomy" id="143224"/>
    <lineage>
        <taxon>Bacteria</taxon>
        <taxon>Pseudomonadati</taxon>
        <taxon>Bacteroidota</taxon>
        <taxon>Flavobacteriia</taxon>
        <taxon>Flavobacteriales</taxon>
        <taxon>Flavobacteriaceae</taxon>
        <taxon>Zobellia</taxon>
    </lineage>
</organism>
<keyword evidence="1" id="KW-0812">Transmembrane</keyword>
<evidence type="ECO:0000256" key="1">
    <source>
        <dbReference type="SAM" id="Phobius"/>
    </source>
</evidence>
<feature type="transmembrane region" description="Helical" evidence="1">
    <location>
        <begin position="75"/>
        <end position="96"/>
    </location>
</feature>
<dbReference type="RefSeq" id="WP_076455994.1">
    <property type="nucleotide sequence ID" value="NZ_FTOB01000004.1"/>
</dbReference>
<keyword evidence="1" id="KW-1133">Transmembrane helix</keyword>
<accession>A0ABY1KX90</accession>
<feature type="transmembrane region" description="Helical" evidence="1">
    <location>
        <begin position="21"/>
        <end position="41"/>
    </location>
</feature>
<sequence length="100" mass="11109">MPANPKYLTTSKWQRFAKISAAILGGYLVSVSIHLSLAAWLDRATVLITGSYTIFLLWTALMILSFLAKNGWKLWGLYLIVILICGIAIYIGQSLYPLTS</sequence>
<evidence type="ECO:0008006" key="4">
    <source>
        <dbReference type="Google" id="ProtNLM"/>
    </source>
</evidence>
<keyword evidence="1" id="KW-0472">Membrane</keyword>